<evidence type="ECO:0000313" key="1">
    <source>
        <dbReference type="EMBL" id="CAG8615873.1"/>
    </source>
</evidence>
<sequence length="61" mass="6767">MAIFISTFSNASYQVHILKTRKAEHIETNREATSACIGSKVSGNTLKVVSPPEEIIYSMCY</sequence>
<comment type="caution">
    <text evidence="1">The sequence shown here is derived from an EMBL/GenBank/DDBJ whole genome shotgun (WGS) entry which is preliminary data.</text>
</comment>
<accession>A0A9N9CXQ6</accession>
<dbReference type="Proteomes" id="UP000789570">
    <property type="component" value="Unassembled WGS sequence"/>
</dbReference>
<evidence type="ECO:0000313" key="2">
    <source>
        <dbReference type="Proteomes" id="UP000789570"/>
    </source>
</evidence>
<protein>
    <submittedName>
        <fullName evidence="1">2024_t:CDS:1</fullName>
    </submittedName>
</protein>
<dbReference type="EMBL" id="CAJVPQ010003024">
    <property type="protein sequence ID" value="CAG8615873.1"/>
    <property type="molecule type" value="Genomic_DNA"/>
</dbReference>
<reference evidence="1" key="1">
    <citation type="submission" date="2021-06" db="EMBL/GenBank/DDBJ databases">
        <authorList>
            <person name="Kallberg Y."/>
            <person name="Tangrot J."/>
            <person name="Rosling A."/>
        </authorList>
    </citation>
    <scope>NUCLEOTIDE SEQUENCE</scope>
    <source>
        <strain evidence="1">UK204</strain>
    </source>
</reference>
<keyword evidence="2" id="KW-1185">Reference proteome</keyword>
<dbReference type="AlphaFoldDB" id="A0A9N9CXQ6"/>
<organism evidence="1 2">
    <name type="scientific">Funneliformis caledonium</name>
    <dbReference type="NCBI Taxonomy" id="1117310"/>
    <lineage>
        <taxon>Eukaryota</taxon>
        <taxon>Fungi</taxon>
        <taxon>Fungi incertae sedis</taxon>
        <taxon>Mucoromycota</taxon>
        <taxon>Glomeromycotina</taxon>
        <taxon>Glomeromycetes</taxon>
        <taxon>Glomerales</taxon>
        <taxon>Glomeraceae</taxon>
        <taxon>Funneliformis</taxon>
    </lineage>
</organism>
<name>A0A9N9CXQ6_9GLOM</name>
<proteinExistence type="predicted"/>
<gene>
    <name evidence="1" type="ORF">FCALED_LOCUS9305</name>
</gene>